<dbReference type="InterPro" id="IPR004619">
    <property type="entry name" value="Type_III_PanK"/>
</dbReference>
<feature type="binding site" evidence="16">
    <location>
        <position position="117"/>
    </location>
    <ligand>
        <name>K(+)</name>
        <dbReference type="ChEBI" id="CHEBI:29103"/>
    </ligand>
</feature>
<evidence type="ECO:0000256" key="6">
    <source>
        <dbReference type="ARBA" id="ARBA00012102"/>
    </source>
</evidence>
<evidence type="ECO:0000256" key="4">
    <source>
        <dbReference type="ARBA" id="ARBA00005225"/>
    </source>
</evidence>
<comment type="similarity">
    <text evidence="14 16">Belongs to the type III pantothenate kinase family.</text>
</comment>
<dbReference type="SUPFAM" id="SSF53067">
    <property type="entry name" value="Actin-like ATPase domain"/>
    <property type="match status" value="2"/>
</dbReference>
<evidence type="ECO:0000313" key="18">
    <source>
        <dbReference type="Proteomes" id="UP001595885"/>
    </source>
</evidence>
<evidence type="ECO:0000256" key="1">
    <source>
        <dbReference type="ARBA" id="ARBA00001206"/>
    </source>
</evidence>
<feature type="binding site" evidence="16">
    <location>
        <position position="87"/>
    </location>
    <ligand>
        <name>substrate</name>
    </ligand>
</feature>
<feature type="binding site" evidence="16">
    <location>
        <position position="120"/>
    </location>
    <ligand>
        <name>ATP</name>
        <dbReference type="ChEBI" id="CHEBI:30616"/>
    </ligand>
</feature>
<keyword evidence="16" id="KW-0479">Metal-binding</keyword>
<evidence type="ECO:0000313" key="17">
    <source>
        <dbReference type="EMBL" id="MFC4738777.1"/>
    </source>
</evidence>
<dbReference type="PANTHER" id="PTHR34265">
    <property type="entry name" value="TYPE III PANTOTHENATE KINASE"/>
    <property type="match status" value="1"/>
</dbReference>
<evidence type="ECO:0000256" key="15">
    <source>
        <dbReference type="ARBA" id="ARBA00040883"/>
    </source>
</evidence>
<dbReference type="Gene3D" id="3.30.420.40">
    <property type="match status" value="2"/>
</dbReference>
<evidence type="ECO:0000256" key="13">
    <source>
        <dbReference type="ARBA" id="ARBA00022993"/>
    </source>
</evidence>
<comment type="catalytic activity">
    <reaction evidence="1 16">
        <text>(R)-pantothenate + ATP = (R)-4'-phosphopantothenate + ADP + H(+)</text>
        <dbReference type="Rhea" id="RHEA:16373"/>
        <dbReference type="ChEBI" id="CHEBI:10986"/>
        <dbReference type="ChEBI" id="CHEBI:15378"/>
        <dbReference type="ChEBI" id="CHEBI:29032"/>
        <dbReference type="ChEBI" id="CHEBI:30616"/>
        <dbReference type="ChEBI" id="CHEBI:456216"/>
        <dbReference type="EC" id="2.7.1.33"/>
    </reaction>
</comment>
<keyword evidence="13 16" id="KW-0173">Coenzyme A biosynthesis</keyword>
<evidence type="ECO:0000256" key="11">
    <source>
        <dbReference type="ARBA" id="ARBA00022840"/>
    </source>
</evidence>
<evidence type="ECO:0000256" key="12">
    <source>
        <dbReference type="ARBA" id="ARBA00022958"/>
    </source>
</evidence>
<dbReference type="Pfam" id="PF03309">
    <property type="entry name" value="Pan_kinase"/>
    <property type="match status" value="1"/>
</dbReference>
<comment type="subunit">
    <text evidence="5 16">Homodimer.</text>
</comment>
<keyword evidence="9 16" id="KW-0547">Nucleotide-binding</keyword>
<dbReference type="NCBIfam" id="NF009853">
    <property type="entry name" value="PRK13320.1-5"/>
    <property type="match status" value="1"/>
</dbReference>
<evidence type="ECO:0000256" key="5">
    <source>
        <dbReference type="ARBA" id="ARBA00011738"/>
    </source>
</evidence>
<name>A0ABV9NZK3_9FLAO</name>
<evidence type="ECO:0000256" key="14">
    <source>
        <dbReference type="ARBA" id="ARBA00038036"/>
    </source>
</evidence>
<comment type="cofactor">
    <cofactor evidence="2">
        <name>K(+)</name>
        <dbReference type="ChEBI" id="CHEBI:29103"/>
    </cofactor>
</comment>
<dbReference type="PANTHER" id="PTHR34265:SF1">
    <property type="entry name" value="TYPE III PANTOTHENATE KINASE"/>
    <property type="match status" value="1"/>
</dbReference>
<dbReference type="Proteomes" id="UP001595885">
    <property type="component" value="Unassembled WGS sequence"/>
</dbReference>
<gene>
    <name evidence="16" type="primary">coaX</name>
    <name evidence="17" type="ORF">ACFO3U_02100</name>
</gene>
<reference evidence="18" key="1">
    <citation type="journal article" date="2019" name="Int. J. Syst. Evol. Microbiol.">
        <title>The Global Catalogue of Microorganisms (GCM) 10K type strain sequencing project: providing services to taxonomists for standard genome sequencing and annotation.</title>
        <authorList>
            <consortium name="The Broad Institute Genomics Platform"/>
            <consortium name="The Broad Institute Genome Sequencing Center for Infectious Disease"/>
            <person name="Wu L."/>
            <person name="Ma J."/>
        </authorList>
    </citation>
    <scope>NUCLEOTIDE SEQUENCE [LARGE SCALE GENOMIC DNA]</scope>
    <source>
        <strain evidence="18">CCUG 50349</strain>
    </source>
</reference>
<dbReference type="EC" id="2.7.1.33" evidence="6 16"/>
<dbReference type="GO" id="GO:0004594">
    <property type="term" value="F:pantothenate kinase activity"/>
    <property type="evidence" value="ECO:0007669"/>
    <property type="project" value="UniProtKB-EC"/>
</dbReference>
<proteinExistence type="inferred from homology"/>
<evidence type="ECO:0000256" key="9">
    <source>
        <dbReference type="ARBA" id="ARBA00022741"/>
    </source>
</evidence>
<evidence type="ECO:0000256" key="2">
    <source>
        <dbReference type="ARBA" id="ARBA00001958"/>
    </source>
</evidence>
<comment type="cofactor">
    <cofactor evidence="16">
        <name>NH4(+)</name>
        <dbReference type="ChEBI" id="CHEBI:28938"/>
    </cofactor>
    <cofactor evidence="16">
        <name>K(+)</name>
        <dbReference type="ChEBI" id="CHEBI:29103"/>
    </cofactor>
    <text evidence="16">A monovalent cation. Ammonium or potassium.</text>
</comment>
<comment type="pathway">
    <text evidence="4 16">Cofactor biosynthesis; coenzyme A biosynthesis; CoA from (R)-pantothenate: step 1/5.</text>
</comment>
<dbReference type="RefSeq" id="WP_379737970.1">
    <property type="nucleotide sequence ID" value="NZ_JBHSGW010000001.1"/>
</dbReference>
<organism evidence="17 18">
    <name type="scientific">Flavobacterium ponti</name>
    <dbReference type="NCBI Taxonomy" id="665133"/>
    <lineage>
        <taxon>Bacteria</taxon>
        <taxon>Pseudomonadati</taxon>
        <taxon>Bacteroidota</taxon>
        <taxon>Flavobacteriia</taxon>
        <taxon>Flavobacteriales</taxon>
        <taxon>Flavobacteriaceae</taxon>
        <taxon>Flavobacterium</taxon>
    </lineage>
</organism>
<feature type="binding site" evidence="16">
    <location>
        <begin position="94"/>
        <end position="97"/>
    </location>
    <ligand>
        <name>substrate</name>
    </ligand>
</feature>
<evidence type="ECO:0000256" key="16">
    <source>
        <dbReference type="HAMAP-Rule" id="MF_01274"/>
    </source>
</evidence>
<dbReference type="NCBIfam" id="TIGR00671">
    <property type="entry name" value="baf"/>
    <property type="match status" value="1"/>
</dbReference>
<keyword evidence="12 16" id="KW-0630">Potassium</keyword>
<keyword evidence="11 16" id="KW-0067">ATP-binding</keyword>
<feature type="active site" description="Proton acceptor" evidence="16">
    <location>
        <position position="96"/>
    </location>
</feature>
<protein>
    <recommendedName>
        <fullName evidence="15 16">Type III pantothenate kinase</fullName>
        <ecNumber evidence="6 16">2.7.1.33</ecNumber>
    </recommendedName>
    <alternativeName>
        <fullName evidence="16">PanK-III</fullName>
    </alternativeName>
    <alternativeName>
        <fullName evidence="16">Pantothenic acid kinase</fullName>
    </alternativeName>
</protein>
<keyword evidence="8 16" id="KW-0808">Transferase</keyword>
<evidence type="ECO:0000256" key="7">
    <source>
        <dbReference type="ARBA" id="ARBA00022490"/>
    </source>
</evidence>
<dbReference type="InterPro" id="IPR043129">
    <property type="entry name" value="ATPase_NBD"/>
</dbReference>
<feature type="binding site" evidence="16">
    <location>
        <position position="172"/>
    </location>
    <ligand>
        <name>substrate</name>
    </ligand>
</feature>
<evidence type="ECO:0000256" key="8">
    <source>
        <dbReference type="ARBA" id="ARBA00022679"/>
    </source>
</evidence>
<dbReference type="CDD" id="cd24015">
    <property type="entry name" value="ASKHA_NBD_PanK-III"/>
    <property type="match status" value="1"/>
</dbReference>
<accession>A0ABV9NZK3</accession>
<keyword evidence="18" id="KW-1185">Reference proteome</keyword>
<comment type="caution">
    <text evidence="17">The sequence shown here is derived from an EMBL/GenBank/DDBJ whole genome shotgun (WGS) entry which is preliminary data.</text>
</comment>
<dbReference type="HAMAP" id="MF_01274">
    <property type="entry name" value="Pantothen_kinase_3"/>
    <property type="match status" value="1"/>
</dbReference>
<sequence length="242" mass="27162">MVIAIDVGNTKIKVAVFEQDNLVLKKDFTNENIIEGLKKIFKKKSNNNKTIISSVSNVSDEVISLLKSETELYVLTNESNFPFENKYATPLTLGMDRKVLVSGAVLKFPKQNCLIIDAGSCITYDFVDENKNYFGGAISPGIEMRYKALNHYTAKLPKLDLEEPADLIGDSTNQSIHSGVVNGVLFEIEGFINDYLREKKYLTIILTGGDTLFLAKRLKNPIFANSNFLLESLNLLYQYNIQ</sequence>
<feature type="binding site" evidence="16">
    <location>
        <begin position="6"/>
        <end position="13"/>
    </location>
    <ligand>
        <name>ATP</name>
        <dbReference type="ChEBI" id="CHEBI:30616"/>
    </ligand>
</feature>
<keyword evidence="10 16" id="KW-0418">Kinase</keyword>
<evidence type="ECO:0000256" key="10">
    <source>
        <dbReference type="ARBA" id="ARBA00022777"/>
    </source>
</evidence>
<evidence type="ECO:0000256" key="3">
    <source>
        <dbReference type="ARBA" id="ARBA00004496"/>
    </source>
</evidence>
<comment type="function">
    <text evidence="16">Catalyzes the phosphorylation of pantothenate (Pan), the first step in CoA biosynthesis.</text>
</comment>
<keyword evidence="7 16" id="KW-0963">Cytoplasm</keyword>
<comment type="subcellular location">
    <subcellularLocation>
        <location evidence="3 16">Cytoplasm</location>
    </subcellularLocation>
</comment>
<dbReference type="EMBL" id="JBHSGW010000001">
    <property type="protein sequence ID" value="MFC4738777.1"/>
    <property type="molecule type" value="Genomic_DNA"/>
</dbReference>